<dbReference type="PROSITE" id="PS50217">
    <property type="entry name" value="BZIP"/>
    <property type="match status" value="1"/>
</dbReference>
<dbReference type="PANTHER" id="PTHR10129">
    <property type="entry name" value="TRANSCRIPTION FACTOR MAF"/>
    <property type="match status" value="1"/>
</dbReference>
<accession>A0A0L8GDG5</accession>
<dbReference type="SUPFAM" id="SSF57959">
    <property type="entry name" value="Leucine zipper domain"/>
    <property type="match status" value="1"/>
</dbReference>
<evidence type="ECO:0000256" key="3">
    <source>
        <dbReference type="ARBA" id="ARBA00022491"/>
    </source>
</evidence>
<keyword evidence="8" id="KW-0175">Coiled coil</keyword>
<dbReference type="OMA" id="HLANDYI"/>
<dbReference type="InterPro" id="IPR024874">
    <property type="entry name" value="Transcription_factor_Maf_fam"/>
</dbReference>
<dbReference type="GO" id="GO:0000981">
    <property type="term" value="F:DNA-binding transcription factor activity, RNA polymerase II-specific"/>
    <property type="evidence" value="ECO:0007669"/>
    <property type="project" value="TreeGrafter"/>
</dbReference>
<keyword evidence="4" id="KW-0805">Transcription regulation</keyword>
<feature type="coiled-coil region" evidence="8">
    <location>
        <begin position="203"/>
        <end position="230"/>
    </location>
</feature>
<evidence type="ECO:0000256" key="2">
    <source>
        <dbReference type="ARBA" id="ARBA00008500"/>
    </source>
</evidence>
<name>A0A0L8GDG5_OCTBM</name>
<dbReference type="InterPro" id="IPR008917">
    <property type="entry name" value="TF_DNA-bd_sf"/>
</dbReference>
<dbReference type="PANTHER" id="PTHR10129:SF48">
    <property type="entry name" value="MAF-S, ISOFORM B"/>
    <property type="match status" value="1"/>
</dbReference>
<keyword evidence="7" id="KW-0539">Nucleus</keyword>
<feature type="compositionally biased region" description="Polar residues" evidence="9">
    <location>
        <begin position="59"/>
        <end position="72"/>
    </location>
</feature>
<sequence length="265" mass="30055">MESTQHLTDEYITDFDLEQLEMVPVIKMESDKDRFSSTCCSNISECSQSAPTSPDDGESSMSSASPDVTSLQPPVKNFMEEIYWFTNTHSNHDISQNGVLDLFLSNSSPNPNLGSSRSQSRKNSTSSISSSTSASSSSVCIKRSFKARSSPDLAKCELNDDELVSLPVRDLNKRLHGFPKDEVSRLKQKRRTLKNRGYAQNCRSKRMQQRNELERTNKSLQQQLSVIQRQIGLVTRERDYYKDCYERLQRKRDSSLSSSPSPLTE</sequence>
<evidence type="ECO:0000259" key="10">
    <source>
        <dbReference type="PROSITE" id="PS50217"/>
    </source>
</evidence>
<feature type="region of interest" description="Disordered" evidence="9">
    <location>
        <begin position="44"/>
        <end position="72"/>
    </location>
</feature>
<dbReference type="AlphaFoldDB" id="A0A0L8GDG5"/>
<feature type="region of interest" description="Disordered" evidence="9">
    <location>
        <begin position="110"/>
        <end position="133"/>
    </location>
</feature>
<dbReference type="KEGG" id="obi:106877814"/>
<dbReference type="Gene3D" id="1.20.5.170">
    <property type="match status" value="1"/>
</dbReference>
<feature type="domain" description="BZIP" evidence="10">
    <location>
        <begin position="185"/>
        <end position="248"/>
    </location>
</feature>
<reference evidence="11" key="1">
    <citation type="submission" date="2015-07" db="EMBL/GenBank/DDBJ databases">
        <title>MeaNS - Measles Nucleotide Surveillance Program.</title>
        <authorList>
            <person name="Tran T."/>
            <person name="Druce J."/>
        </authorList>
    </citation>
    <scope>NUCLEOTIDE SEQUENCE</scope>
    <source>
        <strain evidence="11">UCB-OBI-ISO-001</strain>
        <tissue evidence="11">Gonad</tissue>
    </source>
</reference>
<evidence type="ECO:0000256" key="4">
    <source>
        <dbReference type="ARBA" id="ARBA00023015"/>
    </source>
</evidence>
<evidence type="ECO:0000256" key="9">
    <source>
        <dbReference type="SAM" id="MobiDB-lite"/>
    </source>
</evidence>
<dbReference type="FunFam" id="1.20.5.170:FF:000011">
    <property type="entry name" value="Transcription factor MafG, putative"/>
    <property type="match status" value="1"/>
</dbReference>
<keyword evidence="3" id="KW-0678">Repressor</keyword>
<dbReference type="SMART" id="SM00338">
    <property type="entry name" value="BRLZ"/>
    <property type="match status" value="1"/>
</dbReference>
<dbReference type="InterPro" id="IPR004826">
    <property type="entry name" value="bZIP_Maf"/>
</dbReference>
<gene>
    <name evidence="11" type="ORF">OCBIM_22035930mg</name>
</gene>
<evidence type="ECO:0000256" key="8">
    <source>
        <dbReference type="SAM" id="Coils"/>
    </source>
</evidence>
<dbReference type="GO" id="GO:0005634">
    <property type="term" value="C:nucleus"/>
    <property type="evidence" value="ECO:0007669"/>
    <property type="project" value="UniProtKB-SubCell"/>
</dbReference>
<dbReference type="OrthoDB" id="5974330at2759"/>
<evidence type="ECO:0000256" key="1">
    <source>
        <dbReference type="ARBA" id="ARBA00004123"/>
    </source>
</evidence>
<comment type="subcellular location">
    <subcellularLocation>
        <location evidence="1">Nucleus</location>
    </subcellularLocation>
</comment>
<comment type="similarity">
    <text evidence="2">Belongs to the bZIP family. Maf subfamily.</text>
</comment>
<dbReference type="GO" id="GO:0000978">
    <property type="term" value="F:RNA polymerase II cis-regulatory region sequence-specific DNA binding"/>
    <property type="evidence" value="ECO:0007669"/>
    <property type="project" value="TreeGrafter"/>
</dbReference>
<evidence type="ECO:0000256" key="5">
    <source>
        <dbReference type="ARBA" id="ARBA00023125"/>
    </source>
</evidence>
<dbReference type="STRING" id="37653.A0A0L8GDG5"/>
<dbReference type="EMBL" id="KQ422611">
    <property type="protein sequence ID" value="KOF74575.1"/>
    <property type="molecule type" value="Genomic_DNA"/>
</dbReference>
<proteinExistence type="inferred from homology"/>
<evidence type="ECO:0000256" key="7">
    <source>
        <dbReference type="ARBA" id="ARBA00023242"/>
    </source>
</evidence>
<dbReference type="InterPro" id="IPR004827">
    <property type="entry name" value="bZIP"/>
</dbReference>
<keyword evidence="5" id="KW-0238">DNA-binding</keyword>
<dbReference type="Pfam" id="PF03131">
    <property type="entry name" value="bZIP_Maf"/>
    <property type="match status" value="1"/>
</dbReference>
<evidence type="ECO:0000313" key="11">
    <source>
        <dbReference type="EMBL" id="KOF74575.1"/>
    </source>
</evidence>
<dbReference type="InterPro" id="IPR046347">
    <property type="entry name" value="bZIP_sf"/>
</dbReference>
<keyword evidence="6" id="KW-0804">Transcription</keyword>
<organism evidence="11">
    <name type="scientific">Octopus bimaculoides</name>
    <name type="common">California two-spotted octopus</name>
    <dbReference type="NCBI Taxonomy" id="37653"/>
    <lineage>
        <taxon>Eukaryota</taxon>
        <taxon>Metazoa</taxon>
        <taxon>Spiralia</taxon>
        <taxon>Lophotrochozoa</taxon>
        <taxon>Mollusca</taxon>
        <taxon>Cephalopoda</taxon>
        <taxon>Coleoidea</taxon>
        <taxon>Octopodiformes</taxon>
        <taxon>Octopoda</taxon>
        <taxon>Incirrata</taxon>
        <taxon>Octopodidae</taxon>
        <taxon>Octopus</taxon>
    </lineage>
</organism>
<protein>
    <recommendedName>
        <fullName evidence="10">BZIP domain-containing protein</fullName>
    </recommendedName>
</protein>
<dbReference type="CDD" id="cd14718">
    <property type="entry name" value="bZIP_Maf_large"/>
    <property type="match status" value="1"/>
</dbReference>
<evidence type="ECO:0000256" key="6">
    <source>
        <dbReference type="ARBA" id="ARBA00023163"/>
    </source>
</evidence>
<dbReference type="SUPFAM" id="SSF47454">
    <property type="entry name" value="A DNA-binding domain in eukaryotic transcription factors"/>
    <property type="match status" value="1"/>
</dbReference>